<dbReference type="InterPro" id="IPR050055">
    <property type="entry name" value="EF-Tu_GTPase"/>
</dbReference>
<dbReference type="InterPro" id="IPR009000">
    <property type="entry name" value="Transl_B-barrel_sf"/>
</dbReference>
<dbReference type="OrthoDB" id="30874at2157"/>
<dbReference type="InterPro" id="IPR027417">
    <property type="entry name" value="P-loop_NTPase"/>
</dbReference>
<evidence type="ECO:0000259" key="1">
    <source>
        <dbReference type="Pfam" id="PF03144"/>
    </source>
</evidence>
<dbReference type="KEGG" id="nev:NTE_01409"/>
<dbReference type="Gene3D" id="3.40.50.300">
    <property type="entry name" value="P-loop containing nucleotide triphosphate hydrolases"/>
    <property type="match status" value="1"/>
</dbReference>
<evidence type="ECO:0000313" key="3">
    <source>
        <dbReference type="Proteomes" id="UP000028194"/>
    </source>
</evidence>
<dbReference type="GO" id="GO:0003746">
    <property type="term" value="F:translation elongation factor activity"/>
    <property type="evidence" value="ECO:0007669"/>
    <property type="project" value="UniProtKB-KW"/>
</dbReference>
<keyword evidence="2" id="KW-0648">Protein biosynthesis</keyword>
<reference evidence="2 3" key="1">
    <citation type="journal article" date="2014" name="PLoS ONE">
        <title>Genome Sequence of Candidatus Nitrososphaera evergladensis from Group I.1b Enriched from Everglades Soil Reveals Novel Genomic Features of the Ammonia-Oxidizing Archaea.</title>
        <authorList>
            <person name="Zhalnina K.V."/>
            <person name="Dias R."/>
            <person name="Leonard M.T."/>
            <person name="Dorr de Quadros P."/>
            <person name="Camargo F.A."/>
            <person name="Drew J.C."/>
            <person name="Farmerie W.G."/>
            <person name="Daroub S.H."/>
            <person name="Triplett E.W."/>
        </authorList>
    </citation>
    <scope>NUCLEOTIDE SEQUENCE [LARGE SCALE GENOMIC DNA]</scope>
    <source>
        <strain evidence="2 3">SR1</strain>
    </source>
</reference>
<keyword evidence="3" id="KW-1185">Reference proteome</keyword>
<accession>A0A075MVZ7</accession>
<feature type="domain" description="Translation elongation factor EFTu-like" evidence="1">
    <location>
        <begin position="154"/>
        <end position="221"/>
    </location>
</feature>
<dbReference type="GeneID" id="41597202"/>
<sequence length="309" mass="33240">MNSVNFVVLGNPAIAGELGKKGTSTDITIYDRKTADIVYTWTVPVTFPDKIQPLMQAVNIAEYAILNVSKLDRFLGEQVLALDYSGIKDGFVLHSYEVDREKLKALLKGTSLANYQFVDGVDQLKQEMAKLVPKGQEGPVMIPVDHAFDVKGVGTVVLGVVRQGSIKAYDELTLQPSGKGVLVKSIQMHDDPVESSSSPARVGLAVKGPSAGDISRGDVICASGTVRVASGPVTAKFQKSPFFKGDLADNQMYMLSAGMQIRPVKVKLSAGEILEITPEKPMVYLPGQACVLLKPDSQTTRIIGKGIFQ</sequence>
<dbReference type="HOGENOM" id="CLU_077867_0_0_2"/>
<dbReference type="STRING" id="1459636.NTE_01409"/>
<dbReference type="PANTHER" id="PTHR43721:SF11">
    <property type="entry name" value="SELENOCYSTEINE-SPECIFIC ELONGATION FACTOR"/>
    <property type="match status" value="1"/>
</dbReference>
<dbReference type="Gene3D" id="2.40.30.10">
    <property type="entry name" value="Translation factors"/>
    <property type="match status" value="1"/>
</dbReference>
<dbReference type="AlphaFoldDB" id="A0A075MVZ7"/>
<name>A0A075MVZ7_9ARCH</name>
<proteinExistence type="predicted"/>
<dbReference type="InterPro" id="IPR004161">
    <property type="entry name" value="EFTu-like_2"/>
</dbReference>
<organism evidence="2 3">
    <name type="scientific">Candidatus Nitrososphaera evergladensis SR1</name>
    <dbReference type="NCBI Taxonomy" id="1459636"/>
    <lineage>
        <taxon>Archaea</taxon>
        <taxon>Nitrososphaerota</taxon>
        <taxon>Nitrososphaeria</taxon>
        <taxon>Nitrososphaerales</taxon>
        <taxon>Nitrososphaeraceae</taxon>
        <taxon>Nitrososphaera</taxon>
    </lineage>
</organism>
<dbReference type="GO" id="GO:0001514">
    <property type="term" value="P:selenocysteine incorporation"/>
    <property type="evidence" value="ECO:0007669"/>
    <property type="project" value="TreeGrafter"/>
</dbReference>
<dbReference type="EMBL" id="CP007174">
    <property type="protein sequence ID" value="AIF83474.1"/>
    <property type="molecule type" value="Genomic_DNA"/>
</dbReference>
<dbReference type="Proteomes" id="UP000028194">
    <property type="component" value="Chromosome"/>
</dbReference>
<keyword evidence="2" id="KW-0251">Elongation factor</keyword>
<dbReference type="RefSeq" id="WP_148700237.1">
    <property type="nucleotide sequence ID" value="NZ_CP007174.1"/>
</dbReference>
<dbReference type="Pfam" id="PF03144">
    <property type="entry name" value="GTP_EFTU_D2"/>
    <property type="match status" value="1"/>
</dbReference>
<dbReference type="PANTHER" id="PTHR43721">
    <property type="entry name" value="ELONGATION FACTOR TU-RELATED"/>
    <property type="match status" value="1"/>
</dbReference>
<dbReference type="GO" id="GO:0005525">
    <property type="term" value="F:GTP binding"/>
    <property type="evidence" value="ECO:0007669"/>
    <property type="project" value="InterPro"/>
</dbReference>
<dbReference type="SUPFAM" id="SSF50447">
    <property type="entry name" value="Translation proteins"/>
    <property type="match status" value="1"/>
</dbReference>
<gene>
    <name evidence="2" type="ORF">NTE_01409</name>
</gene>
<evidence type="ECO:0000313" key="2">
    <source>
        <dbReference type="EMBL" id="AIF83474.1"/>
    </source>
</evidence>
<protein>
    <submittedName>
        <fullName evidence="2">Selenocysteine-specific translation elongation factor</fullName>
    </submittedName>
</protein>
<dbReference type="eggNOG" id="arCOG01564">
    <property type="taxonomic scope" value="Archaea"/>
</dbReference>